<keyword evidence="3" id="KW-1185">Reference proteome</keyword>
<evidence type="ECO:0000256" key="1">
    <source>
        <dbReference type="SAM" id="Phobius"/>
    </source>
</evidence>
<gene>
    <name evidence="2" type="ORF">OUY18_05445</name>
</gene>
<reference evidence="2 3" key="1">
    <citation type="submission" date="2022-11" db="EMBL/GenBank/DDBJ databases">
        <authorList>
            <person name="Caiyu Z."/>
        </authorList>
    </citation>
    <scope>NUCLEOTIDE SEQUENCE [LARGE SCALE GENOMIC DNA]</scope>
    <source>
        <strain evidence="2 3">YR-4</strain>
    </source>
</reference>
<name>A0ABT4BUV8_9FIRM</name>
<sequence>MNFYSTQLKGESTMSLRLKKALFDIVGFLLILFLFLEWKEKAYQNYIRLTGNPYSLIEAMALSFVLGILLNMVGKFRFRRIWKPFFLVIAAFCLLVALLPFPLIAPLFPPLIARNFLTVQFLIAAYAGANFISAFLEPNGINNG</sequence>
<organism evidence="2 3">
    <name type="scientific">Caproiciproducens galactitolivorans</name>
    <dbReference type="NCBI Taxonomy" id="642589"/>
    <lineage>
        <taxon>Bacteria</taxon>
        <taxon>Bacillati</taxon>
        <taxon>Bacillota</taxon>
        <taxon>Clostridia</taxon>
        <taxon>Eubacteriales</taxon>
        <taxon>Acutalibacteraceae</taxon>
        <taxon>Caproiciproducens</taxon>
    </lineage>
</organism>
<feature type="transmembrane region" description="Helical" evidence="1">
    <location>
        <begin position="85"/>
        <end position="105"/>
    </location>
</feature>
<keyword evidence="1" id="KW-0812">Transmembrane</keyword>
<keyword evidence="1" id="KW-1133">Transmembrane helix</keyword>
<proteinExistence type="predicted"/>
<protein>
    <submittedName>
        <fullName evidence="2">Uncharacterized protein</fullName>
    </submittedName>
</protein>
<evidence type="ECO:0000313" key="2">
    <source>
        <dbReference type="EMBL" id="MCY1713698.1"/>
    </source>
</evidence>
<dbReference type="EMBL" id="JAPOHA010000004">
    <property type="protein sequence ID" value="MCY1713698.1"/>
    <property type="molecule type" value="Genomic_DNA"/>
</dbReference>
<keyword evidence="1" id="KW-0472">Membrane</keyword>
<evidence type="ECO:0000313" key="3">
    <source>
        <dbReference type="Proteomes" id="UP001082703"/>
    </source>
</evidence>
<dbReference type="RefSeq" id="WP_268057721.1">
    <property type="nucleotide sequence ID" value="NZ_JAPOHA010000004.1"/>
</dbReference>
<feature type="transmembrane region" description="Helical" evidence="1">
    <location>
        <begin position="53"/>
        <end position="73"/>
    </location>
</feature>
<dbReference type="Proteomes" id="UP001082703">
    <property type="component" value="Unassembled WGS sequence"/>
</dbReference>
<feature type="transmembrane region" description="Helical" evidence="1">
    <location>
        <begin position="21"/>
        <end position="38"/>
    </location>
</feature>
<accession>A0ABT4BUV8</accession>
<comment type="caution">
    <text evidence="2">The sequence shown here is derived from an EMBL/GenBank/DDBJ whole genome shotgun (WGS) entry which is preliminary data.</text>
</comment>
<feature type="transmembrane region" description="Helical" evidence="1">
    <location>
        <begin position="117"/>
        <end position="136"/>
    </location>
</feature>